<protein>
    <submittedName>
        <fullName evidence="1">NlpE N-terminal domain-containing protein</fullName>
    </submittedName>
</protein>
<keyword evidence="2" id="KW-1185">Reference proteome</keyword>
<name>A0A239EWV7_9BACT</name>
<gene>
    <name evidence="1" type="ORF">SAMN06296052_107109</name>
</gene>
<dbReference type="Gene3D" id="2.40.128.640">
    <property type="match status" value="1"/>
</dbReference>
<proteinExistence type="predicted"/>
<organism evidence="1 2">
    <name type="scientific">Pontibacter ummariensis</name>
    <dbReference type="NCBI Taxonomy" id="1610492"/>
    <lineage>
        <taxon>Bacteria</taxon>
        <taxon>Pseudomonadati</taxon>
        <taxon>Bacteroidota</taxon>
        <taxon>Cytophagia</taxon>
        <taxon>Cytophagales</taxon>
        <taxon>Hymenobacteraceae</taxon>
        <taxon>Pontibacter</taxon>
    </lineage>
</organism>
<dbReference type="AlphaFoldDB" id="A0A239EWV7"/>
<dbReference type="Pfam" id="PF04170">
    <property type="entry name" value="NlpE"/>
    <property type="match status" value="1"/>
</dbReference>
<dbReference type="EMBL" id="FZOQ01000007">
    <property type="protein sequence ID" value="SNS49099.1"/>
    <property type="molecule type" value="Genomic_DNA"/>
</dbReference>
<dbReference type="Proteomes" id="UP000198432">
    <property type="component" value="Unassembled WGS sequence"/>
</dbReference>
<evidence type="ECO:0000313" key="2">
    <source>
        <dbReference type="Proteomes" id="UP000198432"/>
    </source>
</evidence>
<evidence type="ECO:0000313" key="1">
    <source>
        <dbReference type="EMBL" id="SNS49099.1"/>
    </source>
</evidence>
<dbReference type="InterPro" id="IPR007298">
    <property type="entry name" value="Cu-R_lipoprotein_NlpE"/>
</dbReference>
<accession>A0A239EWV7</accession>
<sequence length="330" mass="36395">MCKGRWKRFDTIPPKIELSRKPRIYCAAFGFPWLCIEQRKCSFKNSLMAKAVQSSMKRRKLLIAVWVLLYTATACTTNTNSTVPLGTSEIDAADVRPVDVTVGGEAYPFPVVGVWHGIIPCVDCPGIVYDLTLNEDNTFEETRVYQAREEEPLTRTGSWRVADGVLELDYPDAERARFDLSTAGELRMLDPSGTPVEAPLANTYRLRRETDIVGGNADLLNEQRRTGVDFAATGNEPGWSLAIDLEDNIYFKTLPSESTAIEAPVPDPVKSGNSTTYRTQAEGKELVVELVETPCTDTMSGKVSPYTVRVTAGGVAYTGCGRYLGEESQK</sequence>
<reference evidence="2" key="1">
    <citation type="submission" date="2017-06" db="EMBL/GenBank/DDBJ databases">
        <authorList>
            <person name="Varghese N."/>
            <person name="Submissions S."/>
        </authorList>
    </citation>
    <scope>NUCLEOTIDE SEQUENCE [LARGE SCALE GENOMIC DNA]</scope>
    <source>
        <strain evidence="2">NKM1</strain>
    </source>
</reference>